<accession>A0A540ML13</accession>
<keyword evidence="6" id="KW-1185">Reference proteome</keyword>
<dbReference type="GO" id="GO:0016279">
    <property type="term" value="F:protein-lysine N-methyltransferase activity"/>
    <property type="evidence" value="ECO:0007669"/>
    <property type="project" value="TreeGrafter"/>
</dbReference>
<name>A0A540ML13_MALBA</name>
<comment type="caution">
    <text evidence="5">The sequence shown here is derived from an EMBL/GenBank/DDBJ whole genome shotgun (WGS) entry which is preliminary data.</text>
</comment>
<dbReference type="Gene3D" id="3.90.1410.10">
    <property type="entry name" value="set domain protein methyltransferase, domain 1"/>
    <property type="match status" value="1"/>
</dbReference>
<dbReference type="Pfam" id="PF09273">
    <property type="entry name" value="Rubis-subs-bind"/>
    <property type="match status" value="1"/>
</dbReference>
<feature type="domain" description="Rubisco LSMT substrate-binding" evidence="4">
    <location>
        <begin position="202"/>
        <end position="324"/>
    </location>
</feature>
<sequence>MYEKKQGKKSFWYPYIRELDRQRGRGQLAVESPLLWSEAELAYLTGSPTKVSYATITADVRARAEGIKREYNELDTVWFMAGSLFQQYPYDIPTEAFPFEIFKQAFVAVQSCVVHLQKVSLAQRFALVPLGPPLLAYGSNCRAMLTAVDGAVQLVVDRPYKAGESIVVWCGPQPNSKLLINYGFVDEDNPYDRLVVEAALNTEDPQYQDKRMVAQRNGKLSVQTFQVYVGKEKETVFDMLPYVRLGYVSDPSEMQSVISSQGPICAVSPCMERAVLDQLADYFRTRLAGYPTTLSEDDSLLADANLNPKKRVATRLVRLEKKMLHACLKVVVDLIGQLPDDTVSPCPAPYAPSLK</sequence>
<reference evidence="5 6" key="1">
    <citation type="journal article" date="2019" name="G3 (Bethesda)">
        <title>Sequencing of a Wild Apple (Malus baccata) Genome Unravels the Differences Between Cultivated and Wild Apple Species Regarding Disease Resistance and Cold Tolerance.</title>
        <authorList>
            <person name="Chen X."/>
        </authorList>
    </citation>
    <scope>NUCLEOTIDE SEQUENCE [LARGE SCALE GENOMIC DNA]</scope>
    <source>
        <strain evidence="6">cv. Shandingzi</strain>
        <tissue evidence="5">Leaves</tissue>
    </source>
</reference>
<dbReference type="InterPro" id="IPR046341">
    <property type="entry name" value="SET_dom_sf"/>
</dbReference>
<dbReference type="GO" id="GO:0009570">
    <property type="term" value="C:chloroplast stroma"/>
    <property type="evidence" value="ECO:0007669"/>
    <property type="project" value="TreeGrafter"/>
</dbReference>
<dbReference type="FunFam" id="3.90.1420.10:FF:000003">
    <property type="entry name" value="Rubisco methyltransferase family protein"/>
    <property type="match status" value="1"/>
</dbReference>
<evidence type="ECO:0000256" key="1">
    <source>
        <dbReference type="ARBA" id="ARBA00022603"/>
    </source>
</evidence>
<evidence type="ECO:0000313" key="6">
    <source>
        <dbReference type="Proteomes" id="UP000315295"/>
    </source>
</evidence>
<dbReference type="InterPro" id="IPR036464">
    <property type="entry name" value="Rubisco_LSMT_subst-bd_sf"/>
</dbReference>
<proteinExistence type="predicted"/>
<dbReference type="InterPro" id="IPR015353">
    <property type="entry name" value="Rubisco_LSMT_subst-bd"/>
</dbReference>
<keyword evidence="1" id="KW-0489">Methyltransferase</keyword>
<dbReference type="PANTHER" id="PTHR13271:SF9">
    <property type="entry name" value="RUBISCO METHYLTRANSFERASE FAMILY PROTEIN"/>
    <property type="match status" value="1"/>
</dbReference>
<evidence type="ECO:0000256" key="3">
    <source>
        <dbReference type="ARBA" id="ARBA00022691"/>
    </source>
</evidence>
<dbReference type="SUPFAM" id="SSF81822">
    <property type="entry name" value="RuBisCo LSMT C-terminal, substrate-binding domain"/>
    <property type="match status" value="1"/>
</dbReference>
<dbReference type="PANTHER" id="PTHR13271">
    <property type="entry name" value="UNCHARACTERIZED PUTATIVE METHYLTRANSFERASE"/>
    <property type="match status" value="1"/>
</dbReference>
<dbReference type="GO" id="GO:0032259">
    <property type="term" value="P:methylation"/>
    <property type="evidence" value="ECO:0007669"/>
    <property type="project" value="UniProtKB-KW"/>
</dbReference>
<keyword evidence="2" id="KW-0808">Transferase</keyword>
<dbReference type="SUPFAM" id="SSF82199">
    <property type="entry name" value="SET domain"/>
    <property type="match status" value="1"/>
</dbReference>
<evidence type="ECO:0000256" key="2">
    <source>
        <dbReference type="ARBA" id="ARBA00022679"/>
    </source>
</evidence>
<dbReference type="Gene3D" id="3.90.1420.10">
    <property type="entry name" value="Rubisco LSMT, substrate-binding domain"/>
    <property type="match status" value="1"/>
</dbReference>
<dbReference type="Proteomes" id="UP000315295">
    <property type="component" value="Unassembled WGS sequence"/>
</dbReference>
<dbReference type="STRING" id="106549.A0A540ML13"/>
<dbReference type="AlphaFoldDB" id="A0A540ML13"/>
<gene>
    <name evidence="5" type="ORF">C1H46_014842</name>
</gene>
<keyword evidence="3" id="KW-0949">S-adenosyl-L-methionine</keyword>
<protein>
    <recommendedName>
        <fullName evidence="4">Rubisco LSMT substrate-binding domain-containing protein</fullName>
    </recommendedName>
</protein>
<organism evidence="5 6">
    <name type="scientific">Malus baccata</name>
    <name type="common">Siberian crab apple</name>
    <name type="synonym">Pyrus baccata</name>
    <dbReference type="NCBI Taxonomy" id="106549"/>
    <lineage>
        <taxon>Eukaryota</taxon>
        <taxon>Viridiplantae</taxon>
        <taxon>Streptophyta</taxon>
        <taxon>Embryophyta</taxon>
        <taxon>Tracheophyta</taxon>
        <taxon>Spermatophyta</taxon>
        <taxon>Magnoliopsida</taxon>
        <taxon>eudicotyledons</taxon>
        <taxon>Gunneridae</taxon>
        <taxon>Pentapetalae</taxon>
        <taxon>rosids</taxon>
        <taxon>fabids</taxon>
        <taxon>Rosales</taxon>
        <taxon>Rosaceae</taxon>
        <taxon>Amygdaloideae</taxon>
        <taxon>Maleae</taxon>
        <taxon>Malus</taxon>
    </lineage>
</organism>
<dbReference type="EMBL" id="VIEB01000234">
    <property type="protein sequence ID" value="TQD99506.1"/>
    <property type="molecule type" value="Genomic_DNA"/>
</dbReference>
<evidence type="ECO:0000259" key="4">
    <source>
        <dbReference type="Pfam" id="PF09273"/>
    </source>
</evidence>
<evidence type="ECO:0000313" key="5">
    <source>
        <dbReference type="EMBL" id="TQD99506.1"/>
    </source>
</evidence>
<dbReference type="InterPro" id="IPR050600">
    <property type="entry name" value="SETD3_SETD6_MTase"/>
</dbReference>